<feature type="region of interest" description="Disordered" evidence="1">
    <location>
        <begin position="228"/>
        <end position="248"/>
    </location>
</feature>
<dbReference type="PANTHER" id="PTHR33223:SF8">
    <property type="entry name" value="OS04G0172440 PROTEIN"/>
    <property type="match status" value="1"/>
</dbReference>
<organism evidence="2 3">
    <name type="scientific">Mucuna pruriens</name>
    <name type="common">Velvet bean</name>
    <name type="synonym">Dolichos pruriens</name>
    <dbReference type="NCBI Taxonomy" id="157652"/>
    <lineage>
        <taxon>Eukaryota</taxon>
        <taxon>Viridiplantae</taxon>
        <taxon>Streptophyta</taxon>
        <taxon>Embryophyta</taxon>
        <taxon>Tracheophyta</taxon>
        <taxon>Spermatophyta</taxon>
        <taxon>Magnoliopsida</taxon>
        <taxon>eudicotyledons</taxon>
        <taxon>Gunneridae</taxon>
        <taxon>Pentapetalae</taxon>
        <taxon>rosids</taxon>
        <taxon>fabids</taxon>
        <taxon>Fabales</taxon>
        <taxon>Fabaceae</taxon>
        <taxon>Papilionoideae</taxon>
        <taxon>50 kb inversion clade</taxon>
        <taxon>NPAAA clade</taxon>
        <taxon>indigoferoid/millettioid clade</taxon>
        <taxon>Phaseoleae</taxon>
        <taxon>Mucuna</taxon>
    </lineage>
</organism>
<dbReference type="OrthoDB" id="1750196at2759"/>
<evidence type="ECO:0000256" key="1">
    <source>
        <dbReference type="SAM" id="MobiDB-lite"/>
    </source>
</evidence>
<dbReference type="PANTHER" id="PTHR33223">
    <property type="entry name" value="CCHC-TYPE DOMAIN-CONTAINING PROTEIN"/>
    <property type="match status" value="1"/>
</dbReference>
<evidence type="ECO:0000313" key="3">
    <source>
        <dbReference type="Proteomes" id="UP000257109"/>
    </source>
</evidence>
<feature type="non-terminal residue" evidence="2">
    <location>
        <position position="1"/>
    </location>
</feature>
<gene>
    <name evidence="2" type="ORF">CR513_44759</name>
</gene>
<name>A0A371FB71_MUCPR</name>
<sequence>MFASNHLCLPFLKAHQDQYQGRDQVTKNLYRVLLKAKRMETAIRDLAKQQEALKMMLAALEQPRATPYHVSSNQTSHQGPYYGNIGAQTIVPPHAHPGEDSRFTQMLQLFEERLDALEGFKQTGFDAVDLCLFPSIAIPPDFKLPTFDKYRGTSCPRSHLTMYYRKMTPHTHDDTLLIHFFQESLTGATVRWYLGLRRKHIPTWRSLAKGFLNQYKYNMDMGPDRLNCKTWPKEKRKPSRSMLDVGGS</sequence>
<reference evidence="2" key="1">
    <citation type="submission" date="2018-05" db="EMBL/GenBank/DDBJ databases">
        <title>Draft genome of Mucuna pruriens seed.</title>
        <authorList>
            <person name="Nnadi N.E."/>
            <person name="Vos R."/>
            <person name="Hasami M.H."/>
            <person name="Devisetty U.K."/>
            <person name="Aguiy J.C."/>
        </authorList>
    </citation>
    <scope>NUCLEOTIDE SEQUENCE [LARGE SCALE GENOMIC DNA]</scope>
    <source>
        <strain evidence="2">JCA_2017</strain>
    </source>
</reference>
<evidence type="ECO:0008006" key="4">
    <source>
        <dbReference type="Google" id="ProtNLM"/>
    </source>
</evidence>
<accession>A0A371FB71</accession>
<dbReference type="EMBL" id="QJKJ01009865">
    <property type="protein sequence ID" value="RDX75363.1"/>
    <property type="molecule type" value="Genomic_DNA"/>
</dbReference>
<keyword evidence="3" id="KW-1185">Reference proteome</keyword>
<protein>
    <recommendedName>
        <fullName evidence="4">Retrotransposon gag domain-containing protein</fullName>
    </recommendedName>
</protein>
<proteinExistence type="predicted"/>
<dbReference type="AlphaFoldDB" id="A0A371FB71"/>
<dbReference type="Proteomes" id="UP000257109">
    <property type="component" value="Unassembled WGS sequence"/>
</dbReference>
<evidence type="ECO:0000313" key="2">
    <source>
        <dbReference type="EMBL" id="RDX75363.1"/>
    </source>
</evidence>
<comment type="caution">
    <text evidence="2">The sequence shown here is derived from an EMBL/GenBank/DDBJ whole genome shotgun (WGS) entry which is preliminary data.</text>
</comment>